<evidence type="ECO:0000256" key="4">
    <source>
        <dbReference type="ARBA" id="ARBA00023125"/>
    </source>
</evidence>
<dbReference type="CDD" id="cd07377">
    <property type="entry name" value="WHTH_GntR"/>
    <property type="match status" value="1"/>
</dbReference>
<comment type="caution">
    <text evidence="7">The sequence shown here is derived from an EMBL/GenBank/DDBJ whole genome shotgun (WGS) entry which is preliminary data.</text>
</comment>
<dbReference type="Pfam" id="PF00392">
    <property type="entry name" value="GntR"/>
    <property type="match status" value="1"/>
</dbReference>
<dbReference type="EMBL" id="NISJ01000018">
    <property type="protein sequence ID" value="OWQ91049.1"/>
    <property type="molecule type" value="Genomic_DNA"/>
</dbReference>
<dbReference type="InterPro" id="IPR015424">
    <property type="entry name" value="PyrdxlP-dep_Trfase"/>
</dbReference>
<dbReference type="GO" id="GO:0003677">
    <property type="term" value="F:DNA binding"/>
    <property type="evidence" value="ECO:0007669"/>
    <property type="project" value="UniProtKB-KW"/>
</dbReference>
<dbReference type="PANTHER" id="PTHR46577">
    <property type="entry name" value="HTH-TYPE TRANSCRIPTIONAL REGULATORY PROTEIN GABR"/>
    <property type="match status" value="1"/>
</dbReference>
<organism evidence="7 8">
    <name type="scientific">Sphingopyxis witflariensis</name>
    <dbReference type="NCBI Taxonomy" id="173675"/>
    <lineage>
        <taxon>Bacteria</taxon>
        <taxon>Pseudomonadati</taxon>
        <taxon>Pseudomonadota</taxon>
        <taxon>Alphaproteobacteria</taxon>
        <taxon>Sphingomonadales</taxon>
        <taxon>Sphingomonadaceae</taxon>
        <taxon>Sphingopyxis</taxon>
    </lineage>
</organism>
<dbReference type="Proteomes" id="UP000197097">
    <property type="component" value="Unassembled WGS sequence"/>
</dbReference>
<dbReference type="Pfam" id="PF00155">
    <property type="entry name" value="Aminotran_1_2"/>
    <property type="match status" value="1"/>
</dbReference>
<dbReference type="SUPFAM" id="SSF53383">
    <property type="entry name" value="PLP-dependent transferases"/>
    <property type="match status" value="1"/>
</dbReference>
<keyword evidence="4" id="KW-0238">DNA-binding</keyword>
<dbReference type="InterPro" id="IPR036390">
    <property type="entry name" value="WH_DNA-bd_sf"/>
</dbReference>
<dbReference type="AlphaFoldDB" id="A0A246JEM8"/>
<evidence type="ECO:0000313" key="8">
    <source>
        <dbReference type="Proteomes" id="UP000197097"/>
    </source>
</evidence>
<dbReference type="SUPFAM" id="SSF46785">
    <property type="entry name" value="Winged helix' DNA-binding domain"/>
    <property type="match status" value="1"/>
</dbReference>
<evidence type="ECO:0000313" key="7">
    <source>
        <dbReference type="EMBL" id="OWQ91049.1"/>
    </source>
</evidence>
<dbReference type="Gene3D" id="3.40.640.10">
    <property type="entry name" value="Type I PLP-dependent aspartate aminotransferase-like (Major domain)"/>
    <property type="match status" value="1"/>
</dbReference>
<dbReference type="InterPro" id="IPR015421">
    <property type="entry name" value="PyrdxlP-dep_Trfase_major"/>
</dbReference>
<comment type="similarity">
    <text evidence="1">In the C-terminal section; belongs to the class-I pyridoxal-phosphate-dependent aminotransferase family.</text>
</comment>
<protein>
    <submittedName>
        <fullName evidence="7">GntR family transcriptional regulator</fullName>
    </submittedName>
</protein>
<sequence length="473" mass="49366">MCGPSSTRAKNGKRTNGVTTDTWLPDIGAIAGPKYKAVASAIAAAVTRGELRHGDRLPPQRDLAATLGIDLTTVTKAYDLARQRGLIVARGRAGSFISPTAKNGEAAAAGQTDIAMNSPPMPADGRLPRAMAEALDMLVRDDGLARFHYQRPGGAAADREAGASLLSRMGLPSDSEQMLVTAGGQNALHAIATAILRPGDRVACGRHLYPGFRSIARRIGVTLVPLGQISADALADAHRAAPLRALYVVPTNDSPTAATIAAAERAAIGAWAETAGVQIIEDDAYGLLPHVPLPPITSFAPGMGWYIASMSKILSPALRVAFVRAPGAVEAVELAATQHESAVMAPPLNAAMVSLWLSNGSFDLLAAGVRSEAVWRQRLARTILGDAAYSAHPEGYHLWLPLADDSNPDIVASSLSLDGLSAVPSDRFAASEAHDKALRISLGGVIDRPALTRGLRALDRHLRSPSAQAAPVI</sequence>
<dbReference type="InterPro" id="IPR004839">
    <property type="entry name" value="Aminotransferase_I/II_large"/>
</dbReference>
<evidence type="ECO:0000259" key="6">
    <source>
        <dbReference type="PROSITE" id="PS50949"/>
    </source>
</evidence>
<feature type="domain" description="HTH gntR-type" evidence="6">
    <location>
        <begin position="32"/>
        <end position="100"/>
    </location>
</feature>
<evidence type="ECO:0000256" key="3">
    <source>
        <dbReference type="ARBA" id="ARBA00023015"/>
    </source>
</evidence>
<dbReference type="PANTHER" id="PTHR46577:SF1">
    <property type="entry name" value="HTH-TYPE TRANSCRIPTIONAL REGULATORY PROTEIN GABR"/>
    <property type="match status" value="1"/>
</dbReference>
<dbReference type="Gene3D" id="1.10.10.10">
    <property type="entry name" value="Winged helix-like DNA-binding domain superfamily/Winged helix DNA-binding domain"/>
    <property type="match status" value="1"/>
</dbReference>
<proteinExistence type="inferred from homology"/>
<evidence type="ECO:0000256" key="2">
    <source>
        <dbReference type="ARBA" id="ARBA00022898"/>
    </source>
</evidence>
<dbReference type="GO" id="GO:0030170">
    <property type="term" value="F:pyridoxal phosphate binding"/>
    <property type="evidence" value="ECO:0007669"/>
    <property type="project" value="InterPro"/>
</dbReference>
<gene>
    <name evidence="7" type="ORF">CDQ91_19920</name>
</gene>
<dbReference type="InterPro" id="IPR051446">
    <property type="entry name" value="HTH_trans_reg/aminotransferase"/>
</dbReference>
<keyword evidence="3" id="KW-0805">Transcription regulation</keyword>
<dbReference type="GO" id="GO:0003700">
    <property type="term" value="F:DNA-binding transcription factor activity"/>
    <property type="evidence" value="ECO:0007669"/>
    <property type="project" value="InterPro"/>
</dbReference>
<dbReference type="CDD" id="cd00609">
    <property type="entry name" value="AAT_like"/>
    <property type="match status" value="1"/>
</dbReference>
<dbReference type="InterPro" id="IPR000524">
    <property type="entry name" value="Tscrpt_reg_HTH_GntR"/>
</dbReference>
<keyword evidence="8" id="KW-1185">Reference proteome</keyword>
<keyword evidence="5" id="KW-0804">Transcription</keyword>
<accession>A0A246JEM8</accession>
<name>A0A246JEM8_9SPHN</name>
<evidence type="ECO:0000256" key="1">
    <source>
        <dbReference type="ARBA" id="ARBA00005384"/>
    </source>
</evidence>
<dbReference type="InterPro" id="IPR036388">
    <property type="entry name" value="WH-like_DNA-bd_sf"/>
</dbReference>
<evidence type="ECO:0000256" key="5">
    <source>
        <dbReference type="ARBA" id="ARBA00023163"/>
    </source>
</evidence>
<reference evidence="7 8" key="1">
    <citation type="journal article" date="2002" name="Int. J. Syst. Evol. Microbiol.">
        <title>Sphingopyxis witflariensis sp. nov., isolated from activated sludge.</title>
        <authorList>
            <person name="Kampfer P."/>
            <person name="Witzenberger R."/>
            <person name="Denner E.B."/>
            <person name="Busse H.J."/>
            <person name="Neef A."/>
        </authorList>
    </citation>
    <scope>NUCLEOTIDE SEQUENCE [LARGE SCALE GENOMIC DNA]</scope>
    <source>
        <strain evidence="7 8">DSM 14551</strain>
    </source>
</reference>
<dbReference type="PROSITE" id="PS50949">
    <property type="entry name" value="HTH_GNTR"/>
    <property type="match status" value="1"/>
</dbReference>
<dbReference type="SMART" id="SM00345">
    <property type="entry name" value="HTH_GNTR"/>
    <property type="match status" value="1"/>
</dbReference>
<keyword evidence="2" id="KW-0663">Pyridoxal phosphate</keyword>